<name>A0A371RJH2_9PROT</name>
<feature type="transmembrane region" description="Helical" evidence="1">
    <location>
        <begin position="56"/>
        <end position="77"/>
    </location>
</feature>
<dbReference type="AlphaFoldDB" id="A0A371RJH2"/>
<proteinExistence type="predicted"/>
<accession>A0A371RJH2</accession>
<feature type="transmembrane region" description="Helical" evidence="1">
    <location>
        <begin position="123"/>
        <end position="144"/>
    </location>
</feature>
<gene>
    <name evidence="2" type="ORF">DX908_10125</name>
</gene>
<organism evidence="2 3">
    <name type="scientific">Parvularcula marina</name>
    <dbReference type="NCBI Taxonomy" id="2292771"/>
    <lineage>
        <taxon>Bacteria</taxon>
        <taxon>Pseudomonadati</taxon>
        <taxon>Pseudomonadota</taxon>
        <taxon>Alphaproteobacteria</taxon>
        <taxon>Parvularculales</taxon>
        <taxon>Parvularculaceae</taxon>
        <taxon>Parvularcula</taxon>
    </lineage>
</organism>
<evidence type="ECO:0000313" key="2">
    <source>
        <dbReference type="EMBL" id="RFB05589.1"/>
    </source>
</evidence>
<keyword evidence="1" id="KW-0472">Membrane</keyword>
<evidence type="ECO:0000256" key="1">
    <source>
        <dbReference type="SAM" id="Phobius"/>
    </source>
</evidence>
<keyword evidence="3" id="KW-1185">Reference proteome</keyword>
<sequence>MAFDSANQKRRQQAAHISFLKHANFKWAKFALVISVLAAAGYFLHDPLPRPNGGTILGYTLGTIGALLILWLTMLGIRKRRIAPGNWSLKGWTSAHVYLGLSLIVIGTLHTGFQFGWNIHTLAYGAMIVVILSGLVGIWFYAVIPEKMGRNRDELTREQMVAEINAFDRQLTQQAQPLPPAISDLVKQSVQKTKVAGGVLSRLAKRAPTDATDKALEKLRRMHPNIDGPDRQVVDQLIATLERKQTALGRARRHVRYKTMLELWLYVHVPITFLLLAALTAHIVSVFFYW</sequence>
<dbReference type="RefSeq" id="WP_116392222.1">
    <property type="nucleotide sequence ID" value="NZ_QUQO01000001.1"/>
</dbReference>
<feature type="transmembrane region" description="Helical" evidence="1">
    <location>
        <begin position="97"/>
        <end position="117"/>
    </location>
</feature>
<feature type="transmembrane region" description="Helical" evidence="1">
    <location>
        <begin position="27"/>
        <end position="44"/>
    </location>
</feature>
<dbReference type="InParanoid" id="A0A371RJH2"/>
<evidence type="ECO:0008006" key="4">
    <source>
        <dbReference type="Google" id="ProtNLM"/>
    </source>
</evidence>
<feature type="transmembrane region" description="Helical" evidence="1">
    <location>
        <begin position="263"/>
        <end position="289"/>
    </location>
</feature>
<dbReference type="Proteomes" id="UP000264589">
    <property type="component" value="Unassembled WGS sequence"/>
</dbReference>
<keyword evidence="1" id="KW-0812">Transmembrane</keyword>
<keyword evidence="1" id="KW-1133">Transmembrane helix</keyword>
<reference evidence="2 3" key="1">
    <citation type="submission" date="2018-08" db="EMBL/GenBank/DDBJ databases">
        <title>Parvularcula sp. SM1705, isolated from surface water of the South Sea China.</title>
        <authorList>
            <person name="Sun L."/>
        </authorList>
    </citation>
    <scope>NUCLEOTIDE SEQUENCE [LARGE SCALE GENOMIC DNA]</scope>
    <source>
        <strain evidence="2 3">SM1705</strain>
    </source>
</reference>
<evidence type="ECO:0000313" key="3">
    <source>
        <dbReference type="Proteomes" id="UP000264589"/>
    </source>
</evidence>
<dbReference type="OrthoDB" id="8533047at2"/>
<dbReference type="EMBL" id="QUQO01000001">
    <property type="protein sequence ID" value="RFB05589.1"/>
    <property type="molecule type" value="Genomic_DNA"/>
</dbReference>
<protein>
    <recommendedName>
        <fullName evidence="4">Ferric reductase like transmembrane component</fullName>
    </recommendedName>
</protein>
<comment type="caution">
    <text evidence="2">The sequence shown here is derived from an EMBL/GenBank/DDBJ whole genome shotgun (WGS) entry which is preliminary data.</text>
</comment>